<feature type="compositionally biased region" description="Low complexity" evidence="4">
    <location>
        <begin position="549"/>
        <end position="579"/>
    </location>
</feature>
<dbReference type="SUPFAM" id="SSF47769">
    <property type="entry name" value="SAM/Pointed domain"/>
    <property type="match status" value="1"/>
</dbReference>
<dbReference type="GO" id="GO:0003729">
    <property type="term" value="F:mRNA binding"/>
    <property type="evidence" value="ECO:0007669"/>
    <property type="project" value="TreeGrafter"/>
</dbReference>
<dbReference type="InterPro" id="IPR001660">
    <property type="entry name" value="SAM"/>
</dbReference>
<comment type="caution">
    <text evidence="6">The sequence shown here is derived from an EMBL/GenBank/DDBJ whole genome shotgun (WGS) entry which is preliminary data.</text>
</comment>
<dbReference type="InterPro" id="IPR013761">
    <property type="entry name" value="SAM/pointed_sf"/>
</dbReference>
<evidence type="ECO:0000256" key="2">
    <source>
        <dbReference type="ARBA" id="ARBA00022490"/>
    </source>
</evidence>
<dbReference type="GO" id="GO:0000289">
    <property type="term" value="P:nuclear-transcribed mRNA poly(A) tail shortening"/>
    <property type="evidence" value="ECO:0007669"/>
    <property type="project" value="TreeGrafter"/>
</dbReference>
<evidence type="ECO:0000259" key="5">
    <source>
        <dbReference type="PROSITE" id="PS50105"/>
    </source>
</evidence>
<dbReference type="Proteomes" id="UP000193560">
    <property type="component" value="Unassembled WGS sequence"/>
</dbReference>
<evidence type="ECO:0000256" key="3">
    <source>
        <dbReference type="ARBA" id="ARBA00022884"/>
    </source>
</evidence>
<dbReference type="GO" id="GO:0000932">
    <property type="term" value="C:P-body"/>
    <property type="evidence" value="ECO:0007669"/>
    <property type="project" value="TreeGrafter"/>
</dbReference>
<keyword evidence="2" id="KW-0963">Cytoplasm</keyword>
<dbReference type="EMBL" id="MCGE01000009">
    <property type="protein sequence ID" value="ORZ17715.1"/>
    <property type="molecule type" value="Genomic_DNA"/>
</dbReference>
<dbReference type="SMART" id="SM00454">
    <property type="entry name" value="SAM"/>
    <property type="match status" value="1"/>
</dbReference>
<evidence type="ECO:0000256" key="1">
    <source>
        <dbReference type="ARBA" id="ARBA00004496"/>
    </source>
</evidence>
<feature type="region of interest" description="Disordered" evidence="4">
    <location>
        <begin position="258"/>
        <end position="282"/>
    </location>
</feature>
<dbReference type="Gene3D" id="1.10.150.50">
    <property type="entry name" value="Transcription Factor, Ets-1"/>
    <property type="match status" value="1"/>
</dbReference>
<evidence type="ECO:0000256" key="4">
    <source>
        <dbReference type="SAM" id="MobiDB-lite"/>
    </source>
</evidence>
<name>A0A1X2IJH5_9FUNG</name>
<dbReference type="InterPro" id="IPR050897">
    <property type="entry name" value="SMAUG/VTS1_RNA-bind"/>
</dbReference>
<feature type="compositionally biased region" description="Low complexity" evidence="4">
    <location>
        <begin position="345"/>
        <end position="375"/>
    </location>
</feature>
<dbReference type="Pfam" id="PF25479">
    <property type="entry name" value="Vts1"/>
    <property type="match status" value="1"/>
</dbReference>
<protein>
    <recommendedName>
        <fullName evidence="5">SAM domain-containing protein</fullName>
    </recommendedName>
</protein>
<feature type="compositionally biased region" description="Polar residues" evidence="4">
    <location>
        <begin position="466"/>
        <end position="495"/>
    </location>
</feature>
<dbReference type="Pfam" id="PF07647">
    <property type="entry name" value="SAM_2"/>
    <property type="match status" value="1"/>
</dbReference>
<dbReference type="PANTHER" id="PTHR12515:SF5">
    <property type="entry name" value="PROTEIN SMAUG"/>
    <property type="match status" value="1"/>
</dbReference>
<feature type="region of interest" description="Disordered" evidence="4">
    <location>
        <begin position="447"/>
        <end position="506"/>
    </location>
</feature>
<feature type="compositionally biased region" description="Low complexity" evidence="4">
    <location>
        <begin position="586"/>
        <end position="613"/>
    </location>
</feature>
<sequence>MTTTTSYDAHRTMEENLFNNFHQRHSSIHSPATASLTSFRSMTASDLIGLLPGTPHSSQPYQHRQQQQQHRHQQRARMARTRPASDFINSHLYNGPTHPQLTESEEIDEWFENIQRYEQLLEEVAEASLDETFKDELHHVNQWIRCRSDAERTAALYSIVQNASQIQIRFLIMVLQQLVNQEPFGNFLTSAGQDKDSLVAPVAGSVVSTESEYERRKRQLYPSGTHRRGFTTTTAAVTATTSDGNPMNHTRSAIRITSASSEPDDLGRRNRGFFSSSSGRSLADSITSSSIISSGALGRQGLLHEKALAARAQIQAANGNRMAAAAATLASAKSNAMNGRLQPHLTNTSSTPTSLSPSSASSLDNNSVNSSNNTLQQQQKHSSLFGNRNNGNGSSNGSVTDWPFPMTRQERPSTIGRIGDYRSASSKSSIDDAWSFGSLSKKKKELMDLPSWNGRRSGPIREEQESPTNSMASPSSTRSLNNRLPPSPSLSKSTGTNGGGMLTSSLNNSLNTLELAQARLRAEHRRAGSRSLAKPDHPTTMKSGLIIPTTSGENTSNSSGTSIGTGSHTSHTSLAITPLSSPPKSPTFTSKSQPSSPRSPVLSSAPASTTTTLETPDMQPKMIIPSSTTGSLGQFLTPPTVYENEVLRTSTSTPITSTTDYHSDGSTTEAKETELTGAARRRKRSSAARALKDKIAAETVDLELMKDVQNWLRSLRLHKYDHAFIGLQWQQVIRMTDQDMIDAGVNTIGARRKLLKVFENVQRHCHENAIDY</sequence>
<proteinExistence type="predicted"/>
<feature type="region of interest" description="Disordered" evidence="4">
    <location>
        <begin position="522"/>
        <end position="630"/>
    </location>
</feature>
<keyword evidence="7" id="KW-1185">Reference proteome</keyword>
<dbReference type="PROSITE" id="PS50105">
    <property type="entry name" value="SAM_DOMAIN"/>
    <property type="match status" value="1"/>
</dbReference>
<feature type="domain" description="SAM" evidence="5">
    <location>
        <begin position="706"/>
        <end position="764"/>
    </location>
</feature>
<evidence type="ECO:0000313" key="6">
    <source>
        <dbReference type="EMBL" id="ORZ17715.1"/>
    </source>
</evidence>
<dbReference type="OrthoDB" id="2155283at2759"/>
<feature type="region of interest" description="Disordered" evidence="4">
    <location>
        <begin position="339"/>
        <end position="425"/>
    </location>
</feature>
<dbReference type="InterPro" id="IPR057327">
    <property type="entry name" value="Vts1_dom"/>
</dbReference>
<dbReference type="AlphaFoldDB" id="A0A1X2IJH5"/>
<comment type="subcellular location">
    <subcellularLocation>
        <location evidence="1">Cytoplasm</location>
    </subcellularLocation>
</comment>
<dbReference type="PANTHER" id="PTHR12515">
    <property type="entry name" value="STERILE ALPHA MOTIF DOMAIN CONTAINING PROTEIN 4-RELATED"/>
    <property type="match status" value="1"/>
</dbReference>
<accession>A0A1X2IJH5</accession>
<feature type="region of interest" description="Disordered" evidence="4">
    <location>
        <begin position="50"/>
        <end position="76"/>
    </location>
</feature>
<keyword evidence="3" id="KW-0694">RNA-binding</keyword>
<evidence type="ECO:0000313" key="7">
    <source>
        <dbReference type="Proteomes" id="UP000193560"/>
    </source>
</evidence>
<organism evidence="6 7">
    <name type="scientific">Absidia repens</name>
    <dbReference type="NCBI Taxonomy" id="90262"/>
    <lineage>
        <taxon>Eukaryota</taxon>
        <taxon>Fungi</taxon>
        <taxon>Fungi incertae sedis</taxon>
        <taxon>Mucoromycota</taxon>
        <taxon>Mucoromycotina</taxon>
        <taxon>Mucoromycetes</taxon>
        <taxon>Mucorales</taxon>
        <taxon>Cunninghamellaceae</taxon>
        <taxon>Absidia</taxon>
    </lineage>
</organism>
<feature type="compositionally biased region" description="Low complexity" evidence="4">
    <location>
        <begin position="272"/>
        <end position="282"/>
    </location>
</feature>
<reference evidence="6 7" key="1">
    <citation type="submission" date="2016-07" db="EMBL/GenBank/DDBJ databases">
        <title>Pervasive Adenine N6-methylation of Active Genes in Fungi.</title>
        <authorList>
            <consortium name="DOE Joint Genome Institute"/>
            <person name="Mondo S.J."/>
            <person name="Dannebaum R.O."/>
            <person name="Kuo R.C."/>
            <person name="Labutti K."/>
            <person name="Haridas S."/>
            <person name="Kuo A."/>
            <person name="Salamov A."/>
            <person name="Ahrendt S.R."/>
            <person name="Lipzen A."/>
            <person name="Sullivan W."/>
            <person name="Andreopoulos W.B."/>
            <person name="Clum A."/>
            <person name="Lindquist E."/>
            <person name="Daum C."/>
            <person name="Ramamoorthy G.K."/>
            <person name="Gryganskyi A."/>
            <person name="Culley D."/>
            <person name="Magnuson J.K."/>
            <person name="James T.Y."/>
            <person name="O'Malley M.A."/>
            <person name="Stajich J.E."/>
            <person name="Spatafora J.W."/>
            <person name="Visel A."/>
            <person name="Grigoriev I.V."/>
        </authorList>
    </citation>
    <scope>NUCLEOTIDE SEQUENCE [LARGE SCALE GENOMIC DNA]</scope>
    <source>
        <strain evidence="6 7">NRRL 1336</strain>
    </source>
</reference>
<feature type="compositionally biased region" description="Low complexity" evidence="4">
    <location>
        <begin position="382"/>
        <end position="398"/>
    </location>
</feature>
<gene>
    <name evidence="6" type="ORF">BCR42DRAFT_450279</name>
</gene>